<dbReference type="HOGENOM" id="CLU_158043_0_0_5"/>
<dbReference type="Pfam" id="PF01845">
    <property type="entry name" value="CcdB"/>
    <property type="match status" value="1"/>
</dbReference>
<reference evidence="8 9" key="1">
    <citation type="journal article" date="2011" name="Stand. Genomic Sci.">
        <title>Complete genome sequence of Parvibaculum lavamentivorans type strain (DS-1(T)).</title>
        <authorList>
            <person name="Schleheck D."/>
            <person name="Weiss M."/>
            <person name="Pitluck S."/>
            <person name="Bruce D."/>
            <person name="Land M.L."/>
            <person name="Han S."/>
            <person name="Saunders E."/>
            <person name="Tapia R."/>
            <person name="Detter C."/>
            <person name="Brettin T."/>
            <person name="Han J."/>
            <person name="Woyke T."/>
            <person name="Goodwin L."/>
            <person name="Pennacchio L."/>
            <person name="Nolan M."/>
            <person name="Cook A.M."/>
            <person name="Kjelleberg S."/>
            <person name="Thomas T."/>
        </authorList>
    </citation>
    <scope>NUCLEOTIDE SEQUENCE [LARGE SCALE GENOMIC DNA]</scope>
    <source>
        <strain evidence="9">DS-1 / DSM 13023 / NCIMB 13966</strain>
    </source>
</reference>
<evidence type="ECO:0000256" key="2">
    <source>
        <dbReference type="ARBA" id="ARBA00015075"/>
    </source>
</evidence>
<evidence type="ECO:0000256" key="1">
    <source>
        <dbReference type="ARBA" id="ARBA00005230"/>
    </source>
</evidence>
<keyword evidence="9" id="KW-1185">Reference proteome</keyword>
<dbReference type="AlphaFoldDB" id="A7HPK6"/>
<keyword evidence="4" id="KW-0805">Transcription regulation</keyword>
<dbReference type="SUPFAM" id="SSF50118">
    <property type="entry name" value="Cell growth inhibitor/plasmid maintenance toxic component"/>
    <property type="match status" value="1"/>
</dbReference>
<dbReference type="GO" id="GO:0008657">
    <property type="term" value="F:DNA topoisomerase type II (double strand cut, ATP-hydrolyzing) inhibitor activity"/>
    <property type="evidence" value="ECO:0007669"/>
    <property type="project" value="InterPro"/>
</dbReference>
<keyword evidence="5" id="KW-0804">Transcription</keyword>
<organism evidence="8 9">
    <name type="scientific">Parvibaculum lavamentivorans (strain DS-1 / DSM 13023 / NCIMB 13966)</name>
    <dbReference type="NCBI Taxonomy" id="402881"/>
    <lineage>
        <taxon>Bacteria</taxon>
        <taxon>Pseudomonadati</taxon>
        <taxon>Pseudomonadota</taxon>
        <taxon>Alphaproteobacteria</taxon>
        <taxon>Hyphomicrobiales</taxon>
        <taxon>Parvibaculaceae</taxon>
        <taxon>Parvibaculum</taxon>
    </lineage>
</organism>
<accession>A7HPK6</accession>
<evidence type="ECO:0000313" key="8">
    <source>
        <dbReference type="EMBL" id="ABS61839.1"/>
    </source>
</evidence>
<dbReference type="Gene3D" id="2.30.30.110">
    <property type="match status" value="1"/>
</dbReference>
<dbReference type="EMBL" id="CP000774">
    <property type="protein sequence ID" value="ABS61839.1"/>
    <property type="molecule type" value="Genomic_DNA"/>
</dbReference>
<evidence type="ECO:0000256" key="6">
    <source>
        <dbReference type="ARBA" id="ARBA00029628"/>
    </source>
</evidence>
<dbReference type="InterPro" id="IPR002712">
    <property type="entry name" value="CcdB"/>
</dbReference>
<comment type="similarity">
    <text evidence="1">Belongs to the CcdB toxin family.</text>
</comment>
<evidence type="ECO:0000256" key="7">
    <source>
        <dbReference type="ARBA" id="ARBA00033135"/>
    </source>
</evidence>
<evidence type="ECO:0000256" key="5">
    <source>
        <dbReference type="ARBA" id="ARBA00023163"/>
    </source>
</evidence>
<protein>
    <recommendedName>
        <fullName evidence="2">Toxin CcdB</fullName>
    </recommendedName>
    <alternativeName>
        <fullName evidence="7">Cytotoxic protein CcdB</fullName>
    </alternativeName>
    <alternativeName>
        <fullName evidence="6">Protein LetD</fullName>
    </alternativeName>
</protein>
<evidence type="ECO:0000256" key="3">
    <source>
        <dbReference type="ARBA" id="ARBA00022491"/>
    </source>
</evidence>
<proteinExistence type="inferred from homology"/>
<dbReference type="InterPro" id="IPR011067">
    <property type="entry name" value="Plasmid_toxin/cell-grow_inhib"/>
</dbReference>
<keyword evidence="3" id="KW-0678">Repressor</keyword>
<evidence type="ECO:0000313" key="9">
    <source>
        <dbReference type="Proteomes" id="UP000006377"/>
    </source>
</evidence>
<sequence>MQHEVIETRALRVVVPLVPLSRAELPISRLNPIFEIEGRKLILSTLEIAGISTSFLGGDIVASLSHRRDEIIAAIDFLVTGI</sequence>
<dbReference type="STRING" id="402881.Plav_0216"/>
<name>A7HPK6_PARL1</name>
<dbReference type="GO" id="GO:0006276">
    <property type="term" value="P:plasmid maintenance"/>
    <property type="evidence" value="ECO:0007669"/>
    <property type="project" value="InterPro"/>
</dbReference>
<dbReference type="KEGG" id="pla:Plav_0216"/>
<evidence type="ECO:0000256" key="4">
    <source>
        <dbReference type="ARBA" id="ARBA00023015"/>
    </source>
</evidence>
<dbReference type="Proteomes" id="UP000006377">
    <property type="component" value="Chromosome"/>
</dbReference>
<gene>
    <name evidence="8" type="ordered locus">Plav_0216</name>
</gene>